<dbReference type="Proteomes" id="UP000014160">
    <property type="component" value="Unassembled WGS sequence"/>
</dbReference>
<reference evidence="2 4" key="2">
    <citation type="submission" date="2013-03" db="EMBL/GenBank/DDBJ databases">
        <title>The Genome Sequence of Enterococcus gilvus ATCC BAA-350 (PacBio/Illumina hybrid assembly).</title>
        <authorList>
            <consortium name="The Broad Institute Genomics Platform"/>
            <consortium name="The Broad Institute Genome Sequencing Center for Infectious Disease"/>
            <person name="Earl A."/>
            <person name="Russ C."/>
            <person name="Gilmore M."/>
            <person name="Surin D."/>
            <person name="Walker B."/>
            <person name="Young S."/>
            <person name="Zeng Q."/>
            <person name="Gargeya S."/>
            <person name="Fitzgerald M."/>
            <person name="Haas B."/>
            <person name="Abouelleil A."/>
            <person name="Allen A.W."/>
            <person name="Alvarado L."/>
            <person name="Arachchi H.M."/>
            <person name="Berlin A.M."/>
            <person name="Chapman S.B."/>
            <person name="Gainer-Dewar J."/>
            <person name="Goldberg J."/>
            <person name="Griggs A."/>
            <person name="Gujja S."/>
            <person name="Hansen M."/>
            <person name="Howarth C."/>
            <person name="Imamovic A."/>
            <person name="Ireland A."/>
            <person name="Larimer J."/>
            <person name="McCowan C."/>
            <person name="Murphy C."/>
            <person name="Pearson M."/>
            <person name="Poon T.W."/>
            <person name="Priest M."/>
            <person name="Roberts A."/>
            <person name="Saif S."/>
            <person name="Shea T."/>
            <person name="Sisk P."/>
            <person name="Sykes S."/>
            <person name="Wortman J."/>
            <person name="Nusbaum C."/>
            <person name="Birren B."/>
        </authorList>
    </citation>
    <scope>NUCLEOTIDE SEQUENCE [LARGE SCALE GENOMIC DNA]</scope>
    <source>
        <strain evidence="2 4">ATCC BAA-350</strain>
    </source>
</reference>
<sequence>MNNSELPEIERPFRINGKDLTFLKLEHSETSENNVRIQVYFRHEDVWHYPPTNQMVTRAWNALEKKGFHYADKEYEAEVERHKKMEEGIWKL</sequence>
<dbReference type="HOGENOM" id="CLU_2408714_0_0_9"/>
<dbReference type="OrthoDB" id="9988955at2"/>
<dbReference type="EMBL" id="ASWH01000001">
    <property type="protein sequence ID" value="EOW81805.1"/>
    <property type="molecule type" value="Genomic_DNA"/>
</dbReference>
<name>R2XIT8_9ENTE</name>
<comment type="caution">
    <text evidence="1">The sequence shown here is derived from an EMBL/GenBank/DDBJ whole genome shotgun (WGS) entry which is preliminary data.</text>
</comment>
<evidence type="ECO:0000313" key="2">
    <source>
        <dbReference type="EMBL" id="EOW81805.1"/>
    </source>
</evidence>
<dbReference type="Proteomes" id="UP000013750">
    <property type="component" value="Unassembled WGS sequence"/>
</dbReference>
<reference evidence="1 3" key="1">
    <citation type="submission" date="2013-02" db="EMBL/GenBank/DDBJ databases">
        <title>The Genome Sequence of Enterococcus gilvus ATCC BAA-350.</title>
        <authorList>
            <consortium name="The Broad Institute Genome Sequencing Platform"/>
            <consortium name="The Broad Institute Genome Sequencing Center for Infectious Disease"/>
            <person name="Earl A.M."/>
            <person name="Gilmore M.S."/>
            <person name="Lebreton F."/>
            <person name="Walker B."/>
            <person name="Young S.K."/>
            <person name="Zeng Q."/>
            <person name="Gargeya S."/>
            <person name="Fitzgerald M."/>
            <person name="Haas B."/>
            <person name="Abouelleil A."/>
            <person name="Alvarado L."/>
            <person name="Arachchi H.M."/>
            <person name="Berlin A.M."/>
            <person name="Chapman S.B."/>
            <person name="Dewar J."/>
            <person name="Goldberg J."/>
            <person name="Griggs A."/>
            <person name="Gujja S."/>
            <person name="Hansen M."/>
            <person name="Howarth C."/>
            <person name="Imamovic A."/>
            <person name="Larimer J."/>
            <person name="McCowan C."/>
            <person name="Murphy C."/>
            <person name="Neiman D."/>
            <person name="Pearson M."/>
            <person name="Priest M."/>
            <person name="Roberts A."/>
            <person name="Saif S."/>
            <person name="Shea T."/>
            <person name="Sisk P."/>
            <person name="Sykes S."/>
            <person name="Wortman J."/>
            <person name="Nusbaum C."/>
            <person name="Birren B."/>
        </authorList>
    </citation>
    <scope>NUCLEOTIDE SEQUENCE [LARGE SCALE GENOMIC DNA]</scope>
    <source>
        <strain evidence="1 3">ATCC BAA-350</strain>
    </source>
</reference>
<dbReference type="RefSeq" id="WP_010781223.1">
    <property type="nucleotide sequence ID" value="NZ_ASWH01000001.1"/>
</dbReference>
<dbReference type="AlphaFoldDB" id="R2XIT8"/>
<evidence type="ECO:0000313" key="1">
    <source>
        <dbReference type="EMBL" id="EOI54819.1"/>
    </source>
</evidence>
<organism evidence="1 3">
    <name type="scientific">Enterococcus gilvus ATCC BAA-350</name>
    <dbReference type="NCBI Taxonomy" id="1158614"/>
    <lineage>
        <taxon>Bacteria</taxon>
        <taxon>Bacillati</taxon>
        <taxon>Bacillota</taxon>
        <taxon>Bacilli</taxon>
        <taxon>Lactobacillales</taxon>
        <taxon>Enterococcaceae</taxon>
        <taxon>Enterococcus</taxon>
    </lineage>
</organism>
<accession>R2XIT8</accession>
<dbReference type="EMBL" id="AJDQ01000009">
    <property type="protein sequence ID" value="EOI54819.1"/>
    <property type="molecule type" value="Genomic_DNA"/>
</dbReference>
<keyword evidence="4" id="KW-1185">Reference proteome</keyword>
<gene>
    <name evidence="2" type="ORF">I592_01105</name>
    <name evidence="1" type="ORF">UKC_02856</name>
</gene>
<dbReference type="PATRIC" id="fig|1158614.3.peg.2847"/>
<evidence type="ECO:0000313" key="4">
    <source>
        <dbReference type="Proteomes" id="UP000014160"/>
    </source>
</evidence>
<proteinExistence type="predicted"/>
<evidence type="ECO:0000313" key="3">
    <source>
        <dbReference type="Proteomes" id="UP000013750"/>
    </source>
</evidence>
<protein>
    <submittedName>
        <fullName evidence="1">Uncharacterized protein</fullName>
    </submittedName>
</protein>